<name>A0AAU7JH46_9HYPH</name>
<dbReference type="GO" id="GO:0051539">
    <property type="term" value="F:4 iron, 4 sulfur cluster binding"/>
    <property type="evidence" value="ECO:0007669"/>
    <property type="project" value="UniProtKB-KW"/>
</dbReference>
<proteinExistence type="predicted"/>
<dbReference type="AlphaFoldDB" id="A0AAU7JH46"/>
<feature type="domain" description="Nitrite/sulphite reductase 4Fe-4S" evidence="7">
    <location>
        <begin position="92"/>
        <end position="234"/>
    </location>
</feature>
<feature type="domain" description="Nitrite/Sulfite reductase ferredoxin-like" evidence="8">
    <location>
        <begin position="17"/>
        <end position="82"/>
    </location>
</feature>
<dbReference type="GO" id="GO:0043818">
    <property type="term" value="F:precorrin-3B synthase activity"/>
    <property type="evidence" value="ECO:0007669"/>
    <property type="project" value="UniProtKB-EC"/>
</dbReference>
<keyword evidence="1" id="KW-0004">4Fe-4S</keyword>
<evidence type="ECO:0000256" key="6">
    <source>
        <dbReference type="ARBA" id="ARBA00023014"/>
    </source>
</evidence>
<dbReference type="InterPro" id="IPR012798">
    <property type="entry name" value="Cbl_synth_CobG-like"/>
</dbReference>
<dbReference type="InterPro" id="IPR006067">
    <property type="entry name" value="NO2/SO3_Rdtase_4Fe4S_dom"/>
</dbReference>
<evidence type="ECO:0000256" key="5">
    <source>
        <dbReference type="ARBA" id="ARBA00023004"/>
    </source>
</evidence>
<dbReference type="SUPFAM" id="SSF56014">
    <property type="entry name" value="Nitrite and sulphite reductase 4Fe-4S domain-like"/>
    <property type="match status" value="2"/>
</dbReference>
<gene>
    <name evidence="9" type="primary">cobG</name>
    <name evidence="9" type="ORF">ABEG18_02040</name>
</gene>
<dbReference type="Pfam" id="PF01077">
    <property type="entry name" value="NIR_SIR"/>
    <property type="match status" value="1"/>
</dbReference>
<dbReference type="InterPro" id="IPR045854">
    <property type="entry name" value="NO2/SO3_Rdtase_4Fe4S_sf"/>
</dbReference>
<dbReference type="PANTHER" id="PTHR32439">
    <property type="entry name" value="FERREDOXIN--NITRITE REDUCTASE, CHLOROPLASTIC"/>
    <property type="match status" value="1"/>
</dbReference>
<dbReference type="SUPFAM" id="SSF55124">
    <property type="entry name" value="Nitrite/Sulfite reductase N-terminal domain-like"/>
    <property type="match status" value="2"/>
</dbReference>
<keyword evidence="6" id="KW-0411">Iron-sulfur</keyword>
<dbReference type="Gene3D" id="3.30.413.10">
    <property type="entry name" value="Sulfite Reductase Hemoprotein, domain 1"/>
    <property type="match status" value="2"/>
</dbReference>
<evidence type="ECO:0000259" key="7">
    <source>
        <dbReference type="Pfam" id="PF01077"/>
    </source>
</evidence>
<keyword evidence="5" id="KW-0408">Iron</keyword>
<dbReference type="Pfam" id="PF03460">
    <property type="entry name" value="NIR_SIR_ferr"/>
    <property type="match status" value="2"/>
</dbReference>
<keyword evidence="3" id="KW-0479">Metal-binding</keyword>
<dbReference type="GO" id="GO:0046872">
    <property type="term" value="F:metal ion binding"/>
    <property type="evidence" value="ECO:0007669"/>
    <property type="project" value="UniProtKB-KW"/>
</dbReference>
<dbReference type="RefSeq" id="WP_406856433.1">
    <property type="nucleotide sequence ID" value="NZ_CP157484.1"/>
</dbReference>
<keyword evidence="4 9" id="KW-0560">Oxidoreductase</keyword>
<organism evidence="9">
    <name type="scientific">Alsobacter sp. KACC 23698</name>
    <dbReference type="NCBI Taxonomy" id="3149229"/>
    <lineage>
        <taxon>Bacteria</taxon>
        <taxon>Pseudomonadati</taxon>
        <taxon>Pseudomonadota</taxon>
        <taxon>Alphaproteobacteria</taxon>
        <taxon>Hyphomicrobiales</taxon>
        <taxon>Alsobacteraceae</taxon>
        <taxon>Alsobacter</taxon>
    </lineage>
</organism>
<evidence type="ECO:0000256" key="3">
    <source>
        <dbReference type="ARBA" id="ARBA00022723"/>
    </source>
</evidence>
<dbReference type="EC" id="1.14.13.83" evidence="9"/>
<evidence type="ECO:0000256" key="1">
    <source>
        <dbReference type="ARBA" id="ARBA00022485"/>
    </source>
</evidence>
<keyword evidence="2" id="KW-0349">Heme</keyword>
<evidence type="ECO:0000256" key="2">
    <source>
        <dbReference type="ARBA" id="ARBA00022617"/>
    </source>
</evidence>
<dbReference type="InterPro" id="IPR036136">
    <property type="entry name" value="Nit/Sulf_reduc_fer-like_dom_sf"/>
</dbReference>
<protein>
    <submittedName>
        <fullName evidence="9">Precorrin-3B synthase</fullName>
        <ecNumber evidence="9">1.14.13.83</ecNumber>
    </submittedName>
</protein>
<evidence type="ECO:0000256" key="4">
    <source>
        <dbReference type="ARBA" id="ARBA00023002"/>
    </source>
</evidence>
<feature type="domain" description="Nitrite/Sulfite reductase ferredoxin-like" evidence="8">
    <location>
        <begin position="262"/>
        <end position="305"/>
    </location>
</feature>
<dbReference type="Gene3D" id="3.90.480.10">
    <property type="entry name" value="Sulfite Reductase Hemoprotein,Domain 2"/>
    <property type="match status" value="1"/>
</dbReference>
<dbReference type="PANTHER" id="PTHR32439:SF9">
    <property type="entry name" value="BLR3264 PROTEIN"/>
    <property type="match status" value="1"/>
</dbReference>
<reference evidence="9" key="1">
    <citation type="submission" date="2024-05" db="EMBL/GenBank/DDBJ databases">
        <authorList>
            <person name="Kim S."/>
            <person name="Heo J."/>
            <person name="Choi H."/>
            <person name="Choi Y."/>
            <person name="Kwon S.-W."/>
            <person name="Kim Y."/>
        </authorList>
    </citation>
    <scope>NUCLEOTIDE SEQUENCE</scope>
    <source>
        <strain evidence="9">KACC 23698</strain>
    </source>
</reference>
<sequence>MTAASLRKGWCPGARRPMLTGDGLLVRLRLTGGVVPAPLARAVADCARRFGNGALDLSARANLQLRGVSDARFGPLTERLEALSVLDQDMDGEAVRNVVSSPLAGLDPSALVDVRPVVEALERHLAGDAALHALPAKFGFLVDDGGRFGPSDVAADVRFEARPGPNGPVFAVGLGGDRRGAVMLGACAPGAAPDVAAALARTFIALRRTGTDLPRRMAAMLAVTGAEPFRAAAEVSETPDAPVPERRPAQPLGYADLGGGMGAIGFGAPFGRWAADDLDRLAGMAERYGPGELRLTPWRAIMVPVRHERLEAEPGGAQPAVARLLRSSGFIVDPSDPRLAAAACPGAPDCASATTATRRDAALLAQAARGLAPSGVTLHVSGCPKGCARPDATNVALVGRNGLYDLIRHGRADGDPVRRGLTASEARDLIEQMGHSVE</sequence>
<dbReference type="GO" id="GO:0020037">
    <property type="term" value="F:heme binding"/>
    <property type="evidence" value="ECO:0007669"/>
    <property type="project" value="InterPro"/>
</dbReference>
<evidence type="ECO:0000313" key="9">
    <source>
        <dbReference type="EMBL" id="XBO39588.1"/>
    </source>
</evidence>
<accession>A0AAU7JH46</accession>
<dbReference type="NCBIfam" id="TIGR02435">
    <property type="entry name" value="CobG"/>
    <property type="match status" value="1"/>
</dbReference>
<dbReference type="EMBL" id="CP157484">
    <property type="protein sequence ID" value="XBO39588.1"/>
    <property type="molecule type" value="Genomic_DNA"/>
</dbReference>
<dbReference type="InterPro" id="IPR051329">
    <property type="entry name" value="NIR_SIR_4Fe-4S"/>
</dbReference>
<dbReference type="InterPro" id="IPR005117">
    <property type="entry name" value="NiRdtase/SiRdtase_haem-b_fer"/>
</dbReference>
<evidence type="ECO:0000259" key="8">
    <source>
        <dbReference type="Pfam" id="PF03460"/>
    </source>
</evidence>